<dbReference type="Gene3D" id="1.20.930.60">
    <property type="match status" value="1"/>
</dbReference>
<evidence type="ECO:0000313" key="9">
    <source>
        <dbReference type="EMBL" id="GJQ11586.1"/>
    </source>
</evidence>
<keyword evidence="3 7" id="KW-0479">Metal-binding</keyword>
<keyword evidence="5 7" id="KW-0464">Manganese</keyword>
<evidence type="ECO:0000256" key="6">
    <source>
        <dbReference type="ARBA" id="ARBA00048809"/>
    </source>
</evidence>
<dbReference type="OrthoDB" id="541375at2759"/>
<dbReference type="EC" id="3.1.3.-" evidence="7"/>
<dbReference type="PANTHER" id="PTHR12260">
    <property type="entry name" value="DAMAGE-CONTROL PHOSPHATASE ARMT1"/>
    <property type="match status" value="1"/>
</dbReference>
<comment type="similarity">
    <text evidence="2 7">Belongs to the damage-control phosphatase family. Sugar phosphate phosphatase III subfamily.</text>
</comment>
<protein>
    <recommendedName>
        <fullName evidence="7">Sugar phosphate phosphatase</fullName>
        <ecNumber evidence="7">3.1.3.-</ecNumber>
    </recommendedName>
</protein>
<evidence type="ECO:0000259" key="8">
    <source>
        <dbReference type="Pfam" id="PF01937"/>
    </source>
</evidence>
<proteinExistence type="inferred from homology"/>
<dbReference type="Proteomes" id="UP001061958">
    <property type="component" value="Unassembled WGS sequence"/>
</dbReference>
<comment type="catalytic activity">
    <reaction evidence="1 7">
        <text>beta-D-fructose 1-phosphate + H2O = D-fructose + phosphate</text>
        <dbReference type="Rhea" id="RHEA:35603"/>
        <dbReference type="ChEBI" id="CHEBI:15377"/>
        <dbReference type="ChEBI" id="CHEBI:37721"/>
        <dbReference type="ChEBI" id="CHEBI:43474"/>
        <dbReference type="ChEBI" id="CHEBI:138881"/>
    </reaction>
</comment>
<evidence type="ECO:0000256" key="7">
    <source>
        <dbReference type="RuleBase" id="RU367030"/>
    </source>
</evidence>
<dbReference type="InterPro" id="IPR036075">
    <property type="entry name" value="ARMT-1-like_metal-bd_sf"/>
</dbReference>
<evidence type="ECO:0000256" key="5">
    <source>
        <dbReference type="ARBA" id="ARBA00023211"/>
    </source>
</evidence>
<gene>
    <name evidence="9" type="ORF">GpartN1_g3377.t1</name>
</gene>
<evidence type="ECO:0000256" key="4">
    <source>
        <dbReference type="ARBA" id="ARBA00022801"/>
    </source>
</evidence>
<dbReference type="AlphaFoldDB" id="A0A9C7PW41"/>
<evidence type="ECO:0000256" key="3">
    <source>
        <dbReference type="ARBA" id="ARBA00022723"/>
    </source>
</evidence>
<dbReference type="GO" id="GO:0006974">
    <property type="term" value="P:DNA damage response"/>
    <property type="evidence" value="ECO:0007669"/>
    <property type="project" value="TreeGrafter"/>
</dbReference>
<sequence length="431" mass="50780">MPMEWPRAPLPPPICSDQPGTWAYDTLTRRIRTEILARVWRENDFFDTDTVASLQVLSNELEAAKESVLTPIPNDGGPDWEKWKAILSNYVGRYTWLTAPYCLAEFYFYRRLMVAVHWFRDRRDPFQKQKELGIQGSLETMFSLLRRLKGIGVVQNDKERGKLELISFLFLSLWGNRLDLSLWPSVSETEEADTQRKLYQFVEQTTTESNKLLANDSDKVFQYLYSSLMRKTGSTRRRVDIVVDNAGLELFCDMCFAHYLIQSGVADEILFHLKAHPLFVSDAMEKDFLYTIRYLEEMTMDKPEWLSILKQWREYLQTGQWRTLEDYFWCQPCAFWEMPNSIRQDWRDNCLLVIVKGDANYRRLLGDLNWDKNTPFEDIVNYFPTAICALRTLKSEILCGVSTENQEYAKSEDPRWMVSGEWAVVQFYRGE</sequence>
<dbReference type="SUPFAM" id="SSF111321">
    <property type="entry name" value="AF1104-like"/>
    <property type="match status" value="1"/>
</dbReference>
<comment type="caution">
    <text evidence="9">The sequence shown here is derived from an EMBL/GenBank/DDBJ whole genome shotgun (WGS) entry which is preliminary data.</text>
</comment>
<organism evidence="9 10">
    <name type="scientific">Galdieria partita</name>
    <dbReference type="NCBI Taxonomy" id="83374"/>
    <lineage>
        <taxon>Eukaryota</taxon>
        <taxon>Rhodophyta</taxon>
        <taxon>Bangiophyceae</taxon>
        <taxon>Galdieriales</taxon>
        <taxon>Galdieriaceae</taxon>
        <taxon>Galdieria</taxon>
    </lineage>
</organism>
<feature type="domain" description="Damage-control phosphatase ARMT1-like metal-binding" evidence="8">
    <location>
        <begin position="57"/>
        <end position="406"/>
    </location>
</feature>
<dbReference type="GO" id="GO:0005634">
    <property type="term" value="C:nucleus"/>
    <property type="evidence" value="ECO:0007669"/>
    <property type="project" value="TreeGrafter"/>
</dbReference>
<keyword evidence="10" id="KW-1185">Reference proteome</keyword>
<dbReference type="GO" id="GO:0016791">
    <property type="term" value="F:phosphatase activity"/>
    <property type="evidence" value="ECO:0007669"/>
    <property type="project" value="TreeGrafter"/>
</dbReference>
<evidence type="ECO:0000313" key="10">
    <source>
        <dbReference type="Proteomes" id="UP001061958"/>
    </source>
</evidence>
<evidence type="ECO:0000256" key="1">
    <source>
        <dbReference type="ARBA" id="ARBA00001326"/>
    </source>
</evidence>
<reference evidence="9" key="1">
    <citation type="journal article" date="2022" name="Proc. Natl. Acad. Sci. U.S.A.">
        <title>Life cycle and functional genomics of the unicellular red alga Galdieria for elucidating algal and plant evolution and industrial use.</title>
        <authorList>
            <person name="Hirooka S."/>
            <person name="Itabashi T."/>
            <person name="Ichinose T.M."/>
            <person name="Onuma R."/>
            <person name="Fujiwara T."/>
            <person name="Yamashita S."/>
            <person name="Jong L.W."/>
            <person name="Tomita R."/>
            <person name="Iwane A.H."/>
            <person name="Miyagishima S.Y."/>
        </authorList>
    </citation>
    <scope>NUCLEOTIDE SEQUENCE</scope>
    <source>
        <strain evidence="9">NBRC 102759</strain>
    </source>
</reference>
<dbReference type="PANTHER" id="PTHR12260:SF6">
    <property type="entry name" value="DAMAGE-CONTROL PHOSPHATASE ARMT1"/>
    <property type="match status" value="1"/>
</dbReference>
<evidence type="ECO:0000256" key="2">
    <source>
        <dbReference type="ARBA" id="ARBA00009519"/>
    </source>
</evidence>
<name>A0A9C7PW41_9RHOD</name>
<accession>A0A9C7PW41</accession>
<comment type="domain">
    <text evidence="7">Subfamily III proteins have a conserved RTxK motif about 40-50 residues from the C-terminus; the threonine may be replaced by serine or cysteine.</text>
</comment>
<comment type="cofactor">
    <cofactor evidence="7">
        <name>Mn(2+)</name>
        <dbReference type="ChEBI" id="CHEBI:29035"/>
    </cofactor>
    <cofactor evidence="7">
        <name>Ni(2+)</name>
        <dbReference type="ChEBI" id="CHEBI:49786"/>
    </cofactor>
</comment>
<dbReference type="Pfam" id="PF01937">
    <property type="entry name" value="ARMT1-like_dom"/>
    <property type="match status" value="1"/>
</dbReference>
<reference evidence="9" key="2">
    <citation type="submission" date="2022-01" db="EMBL/GenBank/DDBJ databases">
        <authorList>
            <person name="Hirooka S."/>
            <person name="Miyagishima S.Y."/>
        </authorList>
    </citation>
    <scope>NUCLEOTIDE SEQUENCE</scope>
    <source>
        <strain evidence="9">NBRC 102759</strain>
    </source>
</reference>
<comment type="function">
    <text evidence="7">Metal-dependent phosphatase that shows phosphatase activity against several substrates, including fructose-1-phosphate and fructose-6-phosphate. Its preference for fructose-1-phosphate, a strong glycating agent that causes DNA damage rather than a canonical yeast metabolite, suggests a damage-control function in hexose phosphate metabolism.</text>
</comment>
<keyword evidence="4 7" id="KW-0378">Hydrolase</keyword>
<dbReference type="InterPro" id="IPR039763">
    <property type="entry name" value="ARMT1"/>
</dbReference>
<dbReference type="GO" id="GO:0046872">
    <property type="term" value="F:metal ion binding"/>
    <property type="evidence" value="ECO:0007669"/>
    <property type="project" value="UniProtKB-UniRule"/>
</dbReference>
<dbReference type="InterPro" id="IPR002791">
    <property type="entry name" value="ARMT1-like_metal-bd"/>
</dbReference>
<comment type="catalytic activity">
    <reaction evidence="6 7">
        <text>beta-D-fructose 6-phosphate = dihydroxyacetone + D-glyceraldehyde 3-phosphate</text>
        <dbReference type="Rhea" id="RHEA:28002"/>
        <dbReference type="ChEBI" id="CHEBI:16016"/>
        <dbReference type="ChEBI" id="CHEBI:57634"/>
        <dbReference type="ChEBI" id="CHEBI:59776"/>
    </reaction>
</comment>
<dbReference type="Gene3D" id="3.40.50.10880">
    <property type="entry name" value="Uncharacterised protein PF01937, DUF89, domain 3"/>
    <property type="match status" value="1"/>
</dbReference>
<dbReference type="EMBL" id="BQMJ01000025">
    <property type="protein sequence ID" value="GJQ11586.1"/>
    <property type="molecule type" value="Genomic_DNA"/>
</dbReference>